<name>A0A2M4CAN7_9DIPT</name>
<dbReference type="AlphaFoldDB" id="A0A2M4CAN7"/>
<sequence>MCWHGRRSAPLVIKPRPWRMLTIPCCTIAHSRATFCSDPHSMVGRSIWQRLPGYTKGNWKVLPIPAPSWKVCGAIISIAPGGKQ</sequence>
<proteinExistence type="predicted"/>
<organism evidence="1">
    <name type="scientific">Anopheles marajoara</name>
    <dbReference type="NCBI Taxonomy" id="58244"/>
    <lineage>
        <taxon>Eukaryota</taxon>
        <taxon>Metazoa</taxon>
        <taxon>Ecdysozoa</taxon>
        <taxon>Arthropoda</taxon>
        <taxon>Hexapoda</taxon>
        <taxon>Insecta</taxon>
        <taxon>Pterygota</taxon>
        <taxon>Neoptera</taxon>
        <taxon>Endopterygota</taxon>
        <taxon>Diptera</taxon>
        <taxon>Nematocera</taxon>
        <taxon>Culicoidea</taxon>
        <taxon>Culicidae</taxon>
        <taxon>Anophelinae</taxon>
        <taxon>Anopheles</taxon>
    </lineage>
</organism>
<evidence type="ECO:0000313" key="1">
    <source>
        <dbReference type="EMBL" id="MBW62412.1"/>
    </source>
</evidence>
<dbReference type="EMBL" id="GGFJ01013271">
    <property type="protein sequence ID" value="MBW62412.1"/>
    <property type="molecule type" value="Transcribed_RNA"/>
</dbReference>
<accession>A0A2M4CAN7</accession>
<protein>
    <submittedName>
        <fullName evidence="1">Putative secreted protein</fullName>
    </submittedName>
</protein>
<reference evidence="1" key="1">
    <citation type="submission" date="2018-01" db="EMBL/GenBank/DDBJ databases">
        <title>An insight into the sialome of Amazonian anophelines.</title>
        <authorList>
            <person name="Ribeiro J.M."/>
            <person name="Scarpassa V."/>
            <person name="Calvo E."/>
        </authorList>
    </citation>
    <scope>NUCLEOTIDE SEQUENCE</scope>
    <source>
        <tissue evidence="1">Salivary glands</tissue>
    </source>
</reference>